<evidence type="ECO:0000313" key="3">
    <source>
        <dbReference type="Proteomes" id="UP000316184"/>
    </source>
</evidence>
<feature type="compositionally biased region" description="Polar residues" evidence="1">
    <location>
        <begin position="69"/>
        <end position="82"/>
    </location>
</feature>
<dbReference type="AlphaFoldDB" id="A0A561U3X6"/>
<dbReference type="SUPFAM" id="SSF82607">
    <property type="entry name" value="YbaB-like"/>
    <property type="match status" value="1"/>
</dbReference>
<reference evidence="2 3" key="1">
    <citation type="submission" date="2019-06" db="EMBL/GenBank/DDBJ databases">
        <title>Sequencing the genomes of 1000 actinobacteria strains.</title>
        <authorList>
            <person name="Klenk H.-P."/>
        </authorList>
    </citation>
    <scope>NUCLEOTIDE SEQUENCE [LARGE SCALE GENOMIC DNA]</scope>
    <source>
        <strain evidence="2 3">DSM 46699</strain>
    </source>
</reference>
<keyword evidence="2" id="KW-0238">DNA-binding</keyword>
<dbReference type="OrthoDB" id="3696434at2"/>
<dbReference type="EMBL" id="VIWX01000004">
    <property type="protein sequence ID" value="TWF94047.1"/>
    <property type="molecule type" value="Genomic_DNA"/>
</dbReference>
<accession>A0A561U3X6</accession>
<gene>
    <name evidence="2" type="ORF">FHU35_14329</name>
</gene>
<proteinExistence type="predicted"/>
<dbReference type="Gene3D" id="3.30.1310.10">
    <property type="entry name" value="Nucleoid-associated protein YbaB-like domain"/>
    <property type="match status" value="1"/>
</dbReference>
<dbReference type="Proteomes" id="UP000316184">
    <property type="component" value="Unassembled WGS sequence"/>
</dbReference>
<comment type="caution">
    <text evidence="2">The sequence shown here is derived from an EMBL/GenBank/DDBJ whole genome shotgun (WGS) entry which is preliminary data.</text>
</comment>
<name>A0A561U3X6_9PSEU</name>
<evidence type="ECO:0000313" key="2">
    <source>
        <dbReference type="EMBL" id="TWF94047.1"/>
    </source>
</evidence>
<dbReference type="GO" id="GO:0003677">
    <property type="term" value="F:DNA binding"/>
    <property type="evidence" value="ECO:0007669"/>
    <property type="project" value="UniProtKB-KW"/>
</dbReference>
<dbReference type="InterPro" id="IPR004401">
    <property type="entry name" value="YbaB/EbfC"/>
</dbReference>
<feature type="region of interest" description="Disordered" evidence="1">
    <location>
        <begin position="69"/>
        <end position="170"/>
    </location>
</feature>
<dbReference type="RefSeq" id="WP_145742125.1">
    <property type="nucleotide sequence ID" value="NZ_VIWX01000004.1"/>
</dbReference>
<sequence length="170" mass="18006">MTGPDGRKAELEARNAAMREQVSSMLEGLQRQTAQLHEAQASALAATGEATSADGLVTVQVNAAGVVTGTTLSPSALRTSTPEKLATSFTETAQAAARDARAKADEAVAPLQENVPDLPDVFPGAPSLSQLIPAAPEMPEPNRPSATSKPPVQEDWDDFEPRSRFRKDDW</sequence>
<protein>
    <submittedName>
        <fullName evidence="2">DNA-binding protein YbaB</fullName>
    </submittedName>
</protein>
<organism evidence="2 3">
    <name type="scientific">Saccharopolyspora dendranthemae</name>
    <dbReference type="NCBI Taxonomy" id="1181886"/>
    <lineage>
        <taxon>Bacteria</taxon>
        <taxon>Bacillati</taxon>
        <taxon>Actinomycetota</taxon>
        <taxon>Actinomycetes</taxon>
        <taxon>Pseudonocardiales</taxon>
        <taxon>Pseudonocardiaceae</taxon>
        <taxon>Saccharopolyspora</taxon>
    </lineage>
</organism>
<feature type="compositionally biased region" description="Basic and acidic residues" evidence="1">
    <location>
        <begin position="159"/>
        <end position="170"/>
    </location>
</feature>
<dbReference type="Pfam" id="PF02575">
    <property type="entry name" value="YbaB_DNA_bd"/>
    <property type="match status" value="1"/>
</dbReference>
<keyword evidence="3" id="KW-1185">Reference proteome</keyword>
<evidence type="ECO:0000256" key="1">
    <source>
        <dbReference type="SAM" id="MobiDB-lite"/>
    </source>
</evidence>
<dbReference type="InterPro" id="IPR036894">
    <property type="entry name" value="YbaB-like_sf"/>
</dbReference>